<dbReference type="Proteomes" id="UP000767446">
    <property type="component" value="Unassembled WGS sequence"/>
</dbReference>
<dbReference type="Pfam" id="PF13469">
    <property type="entry name" value="Sulfotransfer_3"/>
    <property type="match status" value="1"/>
</dbReference>
<dbReference type="GO" id="GO:0001517">
    <property type="term" value="F:N-acetylglucosamine 6-O-sulfotransferase activity"/>
    <property type="evidence" value="ECO:0007669"/>
    <property type="project" value="TreeGrafter"/>
</dbReference>
<evidence type="ECO:0000256" key="1">
    <source>
        <dbReference type="SAM" id="Phobius"/>
    </source>
</evidence>
<dbReference type="InterPro" id="IPR027417">
    <property type="entry name" value="P-loop_NTPase"/>
</dbReference>
<dbReference type="AlphaFoldDB" id="A0A941GT86"/>
<name>A0A941GT86_9CHRO</name>
<dbReference type="Gene3D" id="3.40.50.300">
    <property type="entry name" value="P-loop containing nucleotide triphosphate hydrolases"/>
    <property type="match status" value="1"/>
</dbReference>
<dbReference type="SUPFAM" id="SSF52540">
    <property type="entry name" value="P-loop containing nucleoside triphosphate hydrolases"/>
    <property type="match status" value="1"/>
</dbReference>
<comment type="caution">
    <text evidence="2">The sequence shown here is derived from an EMBL/GenBank/DDBJ whole genome shotgun (WGS) entry which is preliminary data.</text>
</comment>
<accession>A0A941GT86</accession>
<feature type="transmembrane region" description="Helical" evidence="1">
    <location>
        <begin position="313"/>
        <end position="333"/>
    </location>
</feature>
<protein>
    <submittedName>
        <fullName evidence="2">Sulfotransferase</fullName>
    </submittedName>
</protein>
<reference evidence="2" key="1">
    <citation type="submission" date="2021-02" db="EMBL/GenBank/DDBJ databases">
        <title>Metagenome analyses of Stigonema ocellatum DSM 106950, Chlorogloea purpurea SAG 13.99 and Gomphosphaeria aponina DSM 107014.</title>
        <authorList>
            <person name="Marter P."/>
            <person name="Huang S."/>
        </authorList>
    </citation>
    <scope>NUCLEOTIDE SEQUENCE</scope>
    <source>
        <strain evidence="2">JP213</strain>
    </source>
</reference>
<dbReference type="PANTHER" id="PTHR10704">
    <property type="entry name" value="CARBOHYDRATE SULFOTRANSFERASE"/>
    <property type="match status" value="1"/>
</dbReference>
<keyword evidence="1" id="KW-0812">Transmembrane</keyword>
<keyword evidence="1" id="KW-0472">Membrane</keyword>
<proteinExistence type="predicted"/>
<dbReference type="EMBL" id="JADQBC010000007">
    <property type="protein sequence ID" value="MBR8826620.1"/>
    <property type="molecule type" value="Genomic_DNA"/>
</dbReference>
<evidence type="ECO:0000313" key="2">
    <source>
        <dbReference type="EMBL" id="MBR8826620.1"/>
    </source>
</evidence>
<dbReference type="PANTHER" id="PTHR10704:SF44">
    <property type="entry name" value="LD35051P-RELATED"/>
    <property type="match status" value="1"/>
</dbReference>
<dbReference type="GO" id="GO:0006790">
    <property type="term" value="P:sulfur compound metabolic process"/>
    <property type="evidence" value="ECO:0007669"/>
    <property type="project" value="TreeGrafter"/>
</dbReference>
<evidence type="ECO:0000313" key="3">
    <source>
        <dbReference type="Proteomes" id="UP000767446"/>
    </source>
</evidence>
<dbReference type="InterPro" id="IPR051135">
    <property type="entry name" value="Gal/GlcNAc/GalNAc_ST"/>
</dbReference>
<keyword evidence="1" id="KW-1133">Transmembrane helix</keyword>
<dbReference type="GO" id="GO:0006044">
    <property type="term" value="P:N-acetylglucosamine metabolic process"/>
    <property type="evidence" value="ECO:0007669"/>
    <property type="project" value="TreeGrafter"/>
</dbReference>
<gene>
    <name evidence="2" type="ORF">DSM107014_01725</name>
</gene>
<organism evidence="2 3">
    <name type="scientific">Gomphosphaeria aponina SAG 52.96 = DSM 107014</name>
    <dbReference type="NCBI Taxonomy" id="1521640"/>
    <lineage>
        <taxon>Bacteria</taxon>
        <taxon>Bacillati</taxon>
        <taxon>Cyanobacteriota</taxon>
        <taxon>Cyanophyceae</taxon>
        <taxon>Oscillatoriophycideae</taxon>
        <taxon>Chroococcales</taxon>
        <taxon>Gomphosphaeriaceae</taxon>
        <taxon>Gomphosphaeria</taxon>
    </lineage>
</organism>
<sequence>METPETNVKSSENPIFVVGLSRSGTTLMTDILNRHSEVYIAPETHYFDDLRLKMESHSLNSFSAEQIKDIEDYFLAQTHKFYMSGGDPEQGWMERIELRKLAQSINNNIDAYFEAYCKLCTKRKNKIKWGEKTPRHIFNIKEILTCYPNAKIVCMIRHPGAVVASYRDFAKNEWSNNERVASENKRIQKSYNIITISLLWRGAFNAALTALEEFGENKIYIQRFEDLVLNPELTMEKLTKWLSLEYQPSMLEVSLVGSSYADTWAVSGVGFAEESASRWREKLSDPEIAVVQYCCGNLLSRGNYEKEKTNASLLNIIWFWITFPLAALQAVIANQERIGNIPKYIWSRLVLAFK</sequence>